<sequence length="210" mass="23473">MACPTICYSLKLVIDSKSQRLLYAQAGKDFVDFLFNILSLPVGSVMKLVTRPRMVGCVANLFGSIGILGNSFKHSEAYNDTKALQILFPNMQSSANIYIYRCNKLKKSDCSVPRTDDPEELCVFCNSVMNRNVDWDSCVTYMIMDDLKVRRMSSSYITTLVKSFNVQVLEEKVIEMGLSQGIELVLASLQSETVLTDVFLGQKAGENDSE</sequence>
<comment type="caution">
    <text evidence="1">The sequence shown here is derived from an EMBL/GenBank/DDBJ whole genome shotgun (WGS) entry which is preliminary data.</text>
</comment>
<dbReference type="EMBL" id="JBBPBN010000040">
    <property type="protein sequence ID" value="KAK8999415.1"/>
    <property type="molecule type" value="Genomic_DNA"/>
</dbReference>
<name>A0ABR2QFG1_9ROSI</name>
<dbReference type="PANTHER" id="PTHR33103">
    <property type="entry name" value="OS01G0153900 PROTEIN"/>
    <property type="match status" value="1"/>
</dbReference>
<gene>
    <name evidence="1" type="ORF">V6N11_070582</name>
</gene>
<organism evidence="1 2">
    <name type="scientific">Hibiscus sabdariffa</name>
    <name type="common">roselle</name>
    <dbReference type="NCBI Taxonomy" id="183260"/>
    <lineage>
        <taxon>Eukaryota</taxon>
        <taxon>Viridiplantae</taxon>
        <taxon>Streptophyta</taxon>
        <taxon>Embryophyta</taxon>
        <taxon>Tracheophyta</taxon>
        <taxon>Spermatophyta</taxon>
        <taxon>Magnoliopsida</taxon>
        <taxon>eudicotyledons</taxon>
        <taxon>Gunneridae</taxon>
        <taxon>Pentapetalae</taxon>
        <taxon>rosids</taxon>
        <taxon>malvids</taxon>
        <taxon>Malvales</taxon>
        <taxon>Malvaceae</taxon>
        <taxon>Malvoideae</taxon>
        <taxon>Hibiscus</taxon>
    </lineage>
</organism>
<protein>
    <submittedName>
        <fullName evidence="1">Uncharacterized protein</fullName>
    </submittedName>
</protein>
<accession>A0ABR2QFG1</accession>
<keyword evidence="2" id="KW-1185">Reference proteome</keyword>
<evidence type="ECO:0000313" key="2">
    <source>
        <dbReference type="Proteomes" id="UP001396334"/>
    </source>
</evidence>
<dbReference type="PANTHER" id="PTHR33103:SF110">
    <property type="entry name" value="DUF674 FAMILY PROTEIN"/>
    <property type="match status" value="1"/>
</dbReference>
<evidence type="ECO:0000313" key="1">
    <source>
        <dbReference type="EMBL" id="KAK8999415.1"/>
    </source>
</evidence>
<dbReference type="InterPro" id="IPR007750">
    <property type="entry name" value="DUF674"/>
</dbReference>
<reference evidence="1 2" key="1">
    <citation type="journal article" date="2024" name="G3 (Bethesda)">
        <title>Genome assembly of Hibiscus sabdariffa L. provides insights into metabolisms of medicinal natural products.</title>
        <authorList>
            <person name="Kim T."/>
        </authorList>
    </citation>
    <scope>NUCLEOTIDE SEQUENCE [LARGE SCALE GENOMIC DNA]</scope>
    <source>
        <strain evidence="1">TK-2024</strain>
        <tissue evidence="1">Old leaves</tissue>
    </source>
</reference>
<dbReference type="Pfam" id="PF05056">
    <property type="entry name" value="DUF674"/>
    <property type="match status" value="1"/>
</dbReference>
<proteinExistence type="predicted"/>
<dbReference type="Proteomes" id="UP001396334">
    <property type="component" value="Unassembled WGS sequence"/>
</dbReference>